<dbReference type="EMBL" id="MN739881">
    <property type="protein sequence ID" value="QHT75738.1"/>
    <property type="molecule type" value="Genomic_DNA"/>
</dbReference>
<accession>A0A6C0H5A5</accession>
<protein>
    <submittedName>
        <fullName evidence="1">Uncharacterized protein</fullName>
    </submittedName>
</protein>
<sequence>MMENLFQEFHHLYIGIYWLSYVIKKNEIFFIKKTNKK</sequence>
<dbReference type="AlphaFoldDB" id="A0A6C0H5A5"/>
<reference evidence="1" key="1">
    <citation type="journal article" date="2020" name="Nature">
        <title>Giant virus diversity and host interactions through global metagenomics.</title>
        <authorList>
            <person name="Schulz F."/>
            <person name="Roux S."/>
            <person name="Paez-Espino D."/>
            <person name="Jungbluth S."/>
            <person name="Walsh D.A."/>
            <person name="Denef V.J."/>
            <person name="McMahon K.D."/>
            <person name="Konstantinidis K.T."/>
            <person name="Eloe-Fadrosh E.A."/>
            <person name="Kyrpides N.C."/>
            <person name="Woyke T."/>
        </authorList>
    </citation>
    <scope>NUCLEOTIDE SEQUENCE</scope>
    <source>
        <strain evidence="1">GVMAG-M-3300023179-71</strain>
    </source>
</reference>
<evidence type="ECO:0000313" key="1">
    <source>
        <dbReference type="EMBL" id="QHT75738.1"/>
    </source>
</evidence>
<name>A0A6C0H5A5_9ZZZZ</name>
<organism evidence="1">
    <name type="scientific">viral metagenome</name>
    <dbReference type="NCBI Taxonomy" id="1070528"/>
    <lineage>
        <taxon>unclassified sequences</taxon>
        <taxon>metagenomes</taxon>
        <taxon>organismal metagenomes</taxon>
    </lineage>
</organism>
<proteinExistence type="predicted"/>